<keyword evidence="1" id="KW-0472">Membrane</keyword>
<gene>
    <name evidence="2" type="ORF">HRbin22_00211</name>
</gene>
<reference evidence="3" key="1">
    <citation type="submission" date="2017-09" db="EMBL/GenBank/DDBJ databases">
        <title>Metaegenomics of thermophilic ammonia-oxidizing enrichment culture.</title>
        <authorList>
            <person name="Kato S."/>
            <person name="Suzuki K."/>
        </authorList>
    </citation>
    <scope>NUCLEOTIDE SEQUENCE [LARGE SCALE GENOMIC DNA]</scope>
</reference>
<accession>A0A2H5Y3G6</accession>
<keyword evidence="1" id="KW-1133">Transmembrane helix</keyword>
<keyword evidence="1" id="KW-0812">Transmembrane</keyword>
<feature type="transmembrane region" description="Helical" evidence="1">
    <location>
        <begin position="54"/>
        <end position="75"/>
    </location>
</feature>
<evidence type="ECO:0000256" key="1">
    <source>
        <dbReference type="SAM" id="Phobius"/>
    </source>
</evidence>
<organism evidence="2 3">
    <name type="scientific">Candidatus Thermoflexus japonica</name>
    <dbReference type="NCBI Taxonomy" id="2035417"/>
    <lineage>
        <taxon>Bacteria</taxon>
        <taxon>Bacillati</taxon>
        <taxon>Chloroflexota</taxon>
        <taxon>Thermoflexia</taxon>
        <taxon>Thermoflexales</taxon>
        <taxon>Thermoflexaceae</taxon>
        <taxon>Thermoflexus</taxon>
    </lineage>
</organism>
<dbReference type="AlphaFoldDB" id="A0A2H5Y3G6"/>
<feature type="transmembrane region" description="Helical" evidence="1">
    <location>
        <begin position="116"/>
        <end position="135"/>
    </location>
</feature>
<evidence type="ECO:0000313" key="3">
    <source>
        <dbReference type="Proteomes" id="UP000236642"/>
    </source>
</evidence>
<feature type="transmembrane region" description="Helical" evidence="1">
    <location>
        <begin position="12"/>
        <end position="33"/>
    </location>
</feature>
<feature type="transmembrane region" description="Helical" evidence="1">
    <location>
        <begin position="147"/>
        <end position="169"/>
    </location>
</feature>
<protein>
    <submittedName>
        <fullName evidence="2">Uncharacterized protein</fullName>
    </submittedName>
</protein>
<proteinExistence type="predicted"/>
<sequence>MQLTAREFWGLIHGMVLGGLFLLAFSGGLAGLYSLRPEFVTVQGLRERIRRLNIGTWVMAVVAWLTVITGTYIVYPWYRAKPPEGADLRLYPRAFLLSSESTKLFHEFGMEWKEHIAWFAPILATAVAYIVWKYGDRLAERELIRKTALTLFVLAFLAAAVAGLLGALITKKAPIL</sequence>
<dbReference type="Proteomes" id="UP000236642">
    <property type="component" value="Unassembled WGS sequence"/>
</dbReference>
<comment type="caution">
    <text evidence="2">The sequence shown here is derived from an EMBL/GenBank/DDBJ whole genome shotgun (WGS) entry which is preliminary data.</text>
</comment>
<evidence type="ECO:0000313" key="2">
    <source>
        <dbReference type="EMBL" id="GBD07985.1"/>
    </source>
</evidence>
<name>A0A2H5Y3G6_9CHLR</name>
<dbReference type="EMBL" id="BEHY01000002">
    <property type="protein sequence ID" value="GBD07985.1"/>
    <property type="molecule type" value="Genomic_DNA"/>
</dbReference>